<dbReference type="InterPro" id="IPR005922">
    <property type="entry name" value="Phe_NH3-lyase"/>
</dbReference>
<dbReference type="GO" id="GO:0006559">
    <property type="term" value="P:L-phenylalanine catabolic process"/>
    <property type="evidence" value="ECO:0007669"/>
    <property type="project" value="InterPro"/>
</dbReference>
<dbReference type="InterPro" id="IPR022313">
    <property type="entry name" value="Phe/His_NH3-lyase_AS"/>
</dbReference>
<reference evidence="4" key="1">
    <citation type="journal article" date="2023" name="Mol. Phylogenet. Evol.">
        <title>Genome-scale phylogeny and comparative genomics of the fungal order Sordariales.</title>
        <authorList>
            <person name="Hensen N."/>
            <person name="Bonometti L."/>
            <person name="Westerberg I."/>
            <person name="Brannstrom I.O."/>
            <person name="Guillou S."/>
            <person name="Cros-Aarteil S."/>
            <person name="Calhoun S."/>
            <person name="Haridas S."/>
            <person name="Kuo A."/>
            <person name="Mondo S."/>
            <person name="Pangilinan J."/>
            <person name="Riley R."/>
            <person name="LaButti K."/>
            <person name="Andreopoulos B."/>
            <person name="Lipzen A."/>
            <person name="Chen C."/>
            <person name="Yan M."/>
            <person name="Daum C."/>
            <person name="Ng V."/>
            <person name="Clum A."/>
            <person name="Steindorff A."/>
            <person name="Ohm R.A."/>
            <person name="Martin F."/>
            <person name="Silar P."/>
            <person name="Natvig D.O."/>
            <person name="Lalanne C."/>
            <person name="Gautier V."/>
            <person name="Ament-Velasquez S.L."/>
            <person name="Kruys A."/>
            <person name="Hutchinson M.I."/>
            <person name="Powell A.J."/>
            <person name="Barry K."/>
            <person name="Miller A.N."/>
            <person name="Grigoriev I.V."/>
            <person name="Debuchy R."/>
            <person name="Gladieux P."/>
            <person name="Hiltunen Thoren M."/>
            <person name="Johannesson H."/>
        </authorList>
    </citation>
    <scope>NUCLEOTIDE SEQUENCE</scope>
    <source>
        <strain evidence="4">CBS 118394</strain>
    </source>
</reference>
<feature type="region of interest" description="Disordered" evidence="3">
    <location>
        <begin position="700"/>
        <end position="749"/>
    </location>
</feature>
<feature type="compositionally biased region" description="Basic and acidic residues" evidence="3">
    <location>
        <begin position="717"/>
        <end position="733"/>
    </location>
</feature>
<dbReference type="CDD" id="cd00332">
    <property type="entry name" value="PAL-HAL"/>
    <property type="match status" value="1"/>
</dbReference>
<proteinExistence type="inferred from homology"/>
<dbReference type="InterPro" id="IPR023144">
    <property type="entry name" value="Phe_NH3-lyase_shielding_dom_sf"/>
</dbReference>
<evidence type="ECO:0000256" key="1">
    <source>
        <dbReference type="ARBA" id="ARBA00007238"/>
    </source>
</evidence>
<dbReference type="PROSITE" id="PS00488">
    <property type="entry name" value="PAL_HISTIDASE"/>
    <property type="match status" value="1"/>
</dbReference>
<keyword evidence="2" id="KW-0456">Lyase</keyword>
<evidence type="ECO:0000256" key="2">
    <source>
        <dbReference type="RuleBase" id="RU003954"/>
    </source>
</evidence>
<dbReference type="AlphaFoldDB" id="A0AAE0IKZ1"/>
<comment type="caution">
    <text evidence="4">The sequence shown here is derived from an EMBL/GenBank/DDBJ whole genome shotgun (WGS) entry which is preliminary data.</text>
</comment>
<dbReference type="GO" id="GO:0016841">
    <property type="term" value="F:ammonia-lyase activity"/>
    <property type="evidence" value="ECO:0007669"/>
    <property type="project" value="InterPro"/>
</dbReference>
<dbReference type="Gene3D" id="1.20.200.10">
    <property type="entry name" value="Fumarase/aspartase (Central domain)"/>
    <property type="match status" value="1"/>
</dbReference>
<dbReference type="InterPro" id="IPR024083">
    <property type="entry name" value="Fumarase/histidase_N"/>
</dbReference>
<dbReference type="InterPro" id="IPR001106">
    <property type="entry name" value="Aromatic_Lyase"/>
</dbReference>
<name>A0AAE0IKZ1_9PEZI</name>
<comment type="similarity">
    <text evidence="1 2">Belongs to the PAL/histidase family.</text>
</comment>
<organism evidence="4 5">
    <name type="scientific">Apodospora peruviana</name>
    <dbReference type="NCBI Taxonomy" id="516989"/>
    <lineage>
        <taxon>Eukaryota</taxon>
        <taxon>Fungi</taxon>
        <taxon>Dikarya</taxon>
        <taxon>Ascomycota</taxon>
        <taxon>Pezizomycotina</taxon>
        <taxon>Sordariomycetes</taxon>
        <taxon>Sordariomycetidae</taxon>
        <taxon>Sordariales</taxon>
        <taxon>Lasiosphaeriaceae</taxon>
        <taxon>Apodospora</taxon>
    </lineage>
</organism>
<dbReference type="Proteomes" id="UP001283341">
    <property type="component" value="Unassembled WGS sequence"/>
</dbReference>
<dbReference type="Gene3D" id="1.10.275.10">
    <property type="entry name" value="Fumarase/aspartase (N-terminal domain)"/>
    <property type="match status" value="1"/>
</dbReference>
<feature type="compositionally biased region" description="Polar residues" evidence="3">
    <location>
        <begin position="700"/>
        <end position="716"/>
    </location>
</feature>
<accession>A0AAE0IKZ1</accession>
<dbReference type="EMBL" id="JAUEDM010000002">
    <property type="protein sequence ID" value="KAK3326859.1"/>
    <property type="molecule type" value="Genomic_DNA"/>
</dbReference>
<dbReference type="GO" id="GO:0005737">
    <property type="term" value="C:cytoplasm"/>
    <property type="evidence" value="ECO:0007669"/>
    <property type="project" value="InterPro"/>
</dbReference>
<dbReference type="Pfam" id="PF00221">
    <property type="entry name" value="Lyase_aromatic"/>
    <property type="match status" value="1"/>
</dbReference>
<dbReference type="Gene3D" id="1.10.274.20">
    <property type="entry name" value="Phenylalanine ammonia-lyase 1, domain 3"/>
    <property type="match status" value="1"/>
</dbReference>
<dbReference type="SUPFAM" id="SSF48557">
    <property type="entry name" value="L-aspartase-like"/>
    <property type="match status" value="1"/>
</dbReference>
<sequence length="749" mass="81003">MTQHRNQHYHISRKLWKNAKSFKAGQKVIVTGKDLDISTVVAVSRGTCQPHLTQDEASVARIRDSVKVLAEYLGQGSTVYGVTTGFGGSADTRTDDSGKLQTALLQLTQCGILLDSDRNTIQSERQTDSNAMPASWIRATMLVRCNATARGHSAVTMEVLQAILRLLRLDITPIVPLRGTVSASGDLMPLSYIAGAIEGNPDIVVRSRTEDNNIVVESARDALVRHGIPKLVFGPKDALGLVNGTALSAATAALVMYEVHHLAVLSQAFTAMAVESLQGNSESFHPFIAQVRPHHGQIEASKNILSFLQGSHLAKGIKTAKEACPSTGLAQDRYALRSAPQWIGPQLEDLLSAHAQVTTELNSSADNPLVDIDTDGVYSGANFQAAAITSAMEKTRLSLQMLGRLFFVQSTELINPVLNNGLPANLAADDPSTSFTMKGVDISMAAYMSELCFLANPVSPHVQAAEMHNQSINSLAFISARMTNKAVEVLSLMGAACLFVGCQALDLRALQVEFLAELLVVIDTVSVELLIGHLDGDIIRKLEAELRTQIPEAWKAASRLDVADRAKAVGDTAMLALLRTLKDEPSCVVDLGAAEKWRSEVEKQSSAVYQDVCKRFFARPSTEKYLGVGTRALYRKIRHKLGVPFHQGVVEHPGTKDGLVYDGETERPRKTVGSWISVIYQGLLDGRIYEALYDDGYEGQDSQESGLMPNGYSNGNHDNEPEPKVDGVDDEGKVNGSANNPNGVANGYY</sequence>
<evidence type="ECO:0000313" key="5">
    <source>
        <dbReference type="Proteomes" id="UP001283341"/>
    </source>
</evidence>
<evidence type="ECO:0000313" key="4">
    <source>
        <dbReference type="EMBL" id="KAK3326859.1"/>
    </source>
</evidence>
<keyword evidence="5" id="KW-1185">Reference proteome</keyword>
<reference evidence="4" key="2">
    <citation type="submission" date="2023-06" db="EMBL/GenBank/DDBJ databases">
        <authorList>
            <consortium name="Lawrence Berkeley National Laboratory"/>
            <person name="Haridas S."/>
            <person name="Hensen N."/>
            <person name="Bonometti L."/>
            <person name="Westerberg I."/>
            <person name="Brannstrom I.O."/>
            <person name="Guillou S."/>
            <person name="Cros-Aarteil S."/>
            <person name="Calhoun S."/>
            <person name="Kuo A."/>
            <person name="Mondo S."/>
            <person name="Pangilinan J."/>
            <person name="Riley R."/>
            <person name="Labutti K."/>
            <person name="Andreopoulos B."/>
            <person name="Lipzen A."/>
            <person name="Chen C."/>
            <person name="Yanf M."/>
            <person name="Daum C."/>
            <person name="Ng V."/>
            <person name="Clum A."/>
            <person name="Steindorff A."/>
            <person name="Ohm R."/>
            <person name="Martin F."/>
            <person name="Silar P."/>
            <person name="Natvig D."/>
            <person name="Lalanne C."/>
            <person name="Gautier V."/>
            <person name="Ament-Velasquez S.L."/>
            <person name="Kruys A."/>
            <person name="Hutchinson M.I."/>
            <person name="Powell A.J."/>
            <person name="Barry K."/>
            <person name="Miller A.N."/>
            <person name="Grigoriev I.V."/>
            <person name="Debuchy R."/>
            <person name="Gladieux P."/>
            <person name="Thoren M.H."/>
            <person name="Johannesson H."/>
        </authorList>
    </citation>
    <scope>NUCLEOTIDE SEQUENCE</scope>
    <source>
        <strain evidence="4">CBS 118394</strain>
    </source>
</reference>
<gene>
    <name evidence="4" type="ORF">B0H66DRAFT_618203</name>
</gene>
<dbReference type="PANTHER" id="PTHR10362">
    <property type="entry name" value="HISTIDINE AMMONIA-LYASE"/>
    <property type="match status" value="1"/>
</dbReference>
<dbReference type="NCBIfam" id="TIGR01226">
    <property type="entry name" value="phe_am_lyase"/>
    <property type="match status" value="1"/>
</dbReference>
<dbReference type="InterPro" id="IPR008948">
    <property type="entry name" value="L-Aspartase-like"/>
</dbReference>
<protein>
    <submittedName>
        <fullName evidence="4">Phenylalanine ammonia-lyase</fullName>
    </submittedName>
</protein>
<evidence type="ECO:0000256" key="3">
    <source>
        <dbReference type="SAM" id="MobiDB-lite"/>
    </source>
</evidence>